<dbReference type="AlphaFoldDB" id="A0A3Q0IUK3"/>
<gene>
    <name evidence="4" type="primary">LOC113467766</name>
</gene>
<accession>A0A3Q0IUK3</accession>
<feature type="transmembrane region" description="Helical" evidence="2">
    <location>
        <begin position="26"/>
        <end position="49"/>
    </location>
</feature>
<organism evidence="3 4">
    <name type="scientific">Diaphorina citri</name>
    <name type="common">Asian citrus psyllid</name>
    <dbReference type="NCBI Taxonomy" id="121845"/>
    <lineage>
        <taxon>Eukaryota</taxon>
        <taxon>Metazoa</taxon>
        <taxon>Ecdysozoa</taxon>
        <taxon>Arthropoda</taxon>
        <taxon>Hexapoda</taxon>
        <taxon>Insecta</taxon>
        <taxon>Pterygota</taxon>
        <taxon>Neoptera</taxon>
        <taxon>Paraneoptera</taxon>
        <taxon>Hemiptera</taxon>
        <taxon>Sternorrhyncha</taxon>
        <taxon>Psylloidea</taxon>
        <taxon>Psyllidae</taxon>
        <taxon>Diaphorininae</taxon>
        <taxon>Diaphorina</taxon>
    </lineage>
</organism>
<feature type="region of interest" description="Disordered" evidence="1">
    <location>
        <begin position="92"/>
        <end position="125"/>
    </location>
</feature>
<dbReference type="KEGG" id="dci:113467766"/>
<protein>
    <submittedName>
        <fullName evidence="4">Uncharacterized protein LOC113467766 isoform X1</fullName>
    </submittedName>
</protein>
<evidence type="ECO:0000313" key="3">
    <source>
        <dbReference type="Proteomes" id="UP000079169"/>
    </source>
</evidence>
<keyword evidence="3" id="KW-1185">Reference proteome</keyword>
<dbReference type="RefSeq" id="XP_026679952.1">
    <property type="nucleotide sequence ID" value="XM_026824151.1"/>
</dbReference>
<evidence type="ECO:0000256" key="2">
    <source>
        <dbReference type="SAM" id="Phobius"/>
    </source>
</evidence>
<evidence type="ECO:0000313" key="4">
    <source>
        <dbReference type="RefSeq" id="XP_026679952.1"/>
    </source>
</evidence>
<dbReference type="Proteomes" id="UP000079169">
    <property type="component" value="Unplaced"/>
</dbReference>
<reference evidence="4" key="1">
    <citation type="submission" date="2025-08" db="UniProtKB">
        <authorList>
            <consortium name="RefSeq"/>
        </authorList>
    </citation>
    <scope>IDENTIFICATION</scope>
</reference>
<sequence length="125" mass="13009">MSSVVVITVDSGSGGWWFEFKSHNKIWCSVLIGELLLSIGLYGLLLMLVTHSISFSLLQSSVLYFPLLGSSSSYWSEETGACVPSDYGTHCGGEDSGEGGGEATSGQVGHPAGQTGGQQECLGQG</sequence>
<evidence type="ECO:0000256" key="1">
    <source>
        <dbReference type="SAM" id="MobiDB-lite"/>
    </source>
</evidence>
<name>A0A3Q0IUK3_DIACI</name>
<keyword evidence="2" id="KW-0812">Transmembrane</keyword>
<keyword evidence="2" id="KW-0472">Membrane</keyword>
<keyword evidence="2" id="KW-1133">Transmembrane helix</keyword>
<proteinExistence type="predicted"/>
<dbReference type="PaxDb" id="121845-A0A3Q0IUK3"/>
<dbReference type="GeneID" id="113467766"/>